<dbReference type="InterPro" id="IPR009282">
    <property type="entry name" value="DUF937"/>
</dbReference>
<dbReference type="GeneID" id="93352480"/>
<evidence type="ECO:0000313" key="2">
    <source>
        <dbReference type="EMBL" id="STZ67996.1"/>
    </source>
</evidence>
<dbReference type="RefSeq" id="WP_070452043.1">
    <property type="nucleotide sequence ID" value="NZ_CP031252.1"/>
</dbReference>
<reference evidence="2 3" key="1">
    <citation type="submission" date="2018-06" db="EMBL/GenBank/DDBJ databases">
        <authorList>
            <consortium name="Pathogen Informatics"/>
            <person name="Doyle S."/>
        </authorList>
    </citation>
    <scope>NUCLEOTIDE SEQUENCE [LARGE SCALE GENOMIC DNA]</scope>
    <source>
        <strain evidence="2 3">NCTC10660</strain>
    </source>
</reference>
<evidence type="ECO:0000256" key="1">
    <source>
        <dbReference type="SAM" id="MobiDB-lite"/>
    </source>
</evidence>
<proteinExistence type="predicted"/>
<sequence>MTTRFGTLLQEELVPVLSRFLTAAGENAETGTQAAKLVLPAVLAGVLKSTAGNPDYASALYRQAGAESGLSADEVQAQSERLIDLGNSLLPAVFDGNAADAAAELARQSGIAKASAARLLAMALPLVLSHLGRSSGSLSDFLKLLAGQSDHLAENLNGGLLSALGISNVAAVSAVAHKLSDHAASLQLSDDGLPAVSGKSSIVGSLPVLLLAVVLAVMAFKGCSTKVVEQGQDRPFETDVVQPHPAADQSLPALPLPDEAVTTPNGPVAESASAISGQ</sequence>
<gene>
    <name evidence="2" type="ORF">NCTC10660_01495</name>
</gene>
<dbReference type="AlphaFoldDB" id="A0A378TYL4"/>
<evidence type="ECO:0000313" key="3">
    <source>
        <dbReference type="Proteomes" id="UP000254927"/>
    </source>
</evidence>
<accession>A0A378TYL4</accession>
<feature type="region of interest" description="Disordered" evidence="1">
    <location>
        <begin position="238"/>
        <end position="278"/>
    </location>
</feature>
<name>A0A378TYL4_NEIEL</name>
<protein>
    <submittedName>
        <fullName evidence="2">Bacterial protein of uncharacterized function (DUF937)</fullName>
    </submittedName>
</protein>
<dbReference type="EMBL" id="UGQW01000002">
    <property type="protein sequence ID" value="STZ67996.1"/>
    <property type="molecule type" value="Genomic_DNA"/>
</dbReference>
<organism evidence="2 3">
    <name type="scientific">Neisseria elongata</name>
    <dbReference type="NCBI Taxonomy" id="495"/>
    <lineage>
        <taxon>Bacteria</taxon>
        <taxon>Pseudomonadati</taxon>
        <taxon>Pseudomonadota</taxon>
        <taxon>Betaproteobacteria</taxon>
        <taxon>Neisseriales</taxon>
        <taxon>Neisseriaceae</taxon>
        <taxon>Neisseria</taxon>
    </lineage>
</organism>
<dbReference type="Proteomes" id="UP000254927">
    <property type="component" value="Unassembled WGS sequence"/>
</dbReference>
<dbReference type="Pfam" id="PF06078">
    <property type="entry name" value="DUF937"/>
    <property type="match status" value="1"/>
</dbReference>